<dbReference type="InterPro" id="IPR019956">
    <property type="entry name" value="Ubiquitin_dom"/>
</dbReference>
<gene>
    <name evidence="3" type="ORF">LUZ61_019694</name>
</gene>
<dbReference type="GO" id="GO:0003729">
    <property type="term" value="F:mRNA binding"/>
    <property type="evidence" value="ECO:0007669"/>
    <property type="project" value="UniProtKB-ARBA"/>
</dbReference>
<feature type="domain" description="Ubiquitin-like" evidence="2">
    <location>
        <begin position="201"/>
        <end position="278"/>
    </location>
</feature>
<dbReference type="SUPFAM" id="SSF54236">
    <property type="entry name" value="Ubiquitin-like"/>
    <property type="match status" value="3"/>
</dbReference>
<evidence type="ECO:0000313" key="4">
    <source>
        <dbReference type="Proteomes" id="UP001210211"/>
    </source>
</evidence>
<keyword evidence="4" id="KW-1185">Reference proteome</keyword>
<dbReference type="PRINTS" id="PR00348">
    <property type="entry name" value="UBIQUITIN"/>
</dbReference>
<evidence type="ECO:0000256" key="1">
    <source>
        <dbReference type="ARBA" id="ARBA00022499"/>
    </source>
</evidence>
<dbReference type="Pfam" id="PF00240">
    <property type="entry name" value="ubiquitin"/>
    <property type="match status" value="3"/>
</dbReference>
<evidence type="ECO:0000259" key="2">
    <source>
        <dbReference type="PROSITE" id="PS50053"/>
    </source>
</evidence>
<dbReference type="EMBL" id="JAMRDG010000002">
    <property type="protein sequence ID" value="KAJ3690530.1"/>
    <property type="molecule type" value="Genomic_DNA"/>
</dbReference>
<reference evidence="3 4" key="1">
    <citation type="journal article" date="2022" name="Cell">
        <title>Repeat-based holocentromeres influence genome architecture and karyotype evolution.</title>
        <authorList>
            <person name="Hofstatter P.G."/>
            <person name="Thangavel G."/>
            <person name="Lux T."/>
            <person name="Neumann P."/>
            <person name="Vondrak T."/>
            <person name="Novak P."/>
            <person name="Zhang M."/>
            <person name="Costa L."/>
            <person name="Castellani M."/>
            <person name="Scott A."/>
            <person name="Toegelov H."/>
            <person name="Fuchs J."/>
            <person name="Mata-Sucre Y."/>
            <person name="Dias Y."/>
            <person name="Vanzela A.L.L."/>
            <person name="Huettel B."/>
            <person name="Almeida C.C.S."/>
            <person name="Simkova H."/>
            <person name="Souza G."/>
            <person name="Pedrosa-Harand A."/>
            <person name="Macas J."/>
            <person name="Mayer K.F.X."/>
            <person name="Houben A."/>
            <person name="Marques A."/>
        </authorList>
    </citation>
    <scope>NUCLEOTIDE SEQUENCE [LARGE SCALE GENOMIC DNA]</scope>
    <source>
        <strain evidence="3">RhyTen1mFocal</strain>
    </source>
</reference>
<accession>A0AAD5ZBV8</accession>
<protein>
    <recommendedName>
        <fullName evidence="2">Ubiquitin-like domain-containing protein</fullName>
    </recommendedName>
</protein>
<dbReference type="CDD" id="cd17039">
    <property type="entry name" value="Ubl_ubiquitin_like"/>
    <property type="match status" value="2"/>
</dbReference>
<dbReference type="PANTHER" id="PTHR10666">
    <property type="entry name" value="UBIQUITIN"/>
    <property type="match status" value="1"/>
</dbReference>
<dbReference type="SMART" id="SM00213">
    <property type="entry name" value="UBQ"/>
    <property type="match status" value="3"/>
</dbReference>
<name>A0AAD5ZBV8_9POAL</name>
<dbReference type="InterPro" id="IPR000626">
    <property type="entry name" value="Ubiquitin-like_dom"/>
</dbReference>
<dbReference type="InterPro" id="IPR050158">
    <property type="entry name" value="Ubiquitin_ubiquitin-like"/>
</dbReference>
<comment type="caution">
    <text evidence="3">The sequence shown here is derived from an EMBL/GenBank/DDBJ whole genome shotgun (WGS) entry which is preliminary data.</text>
</comment>
<feature type="domain" description="Ubiquitin-like" evidence="2">
    <location>
        <begin position="102"/>
        <end position="172"/>
    </location>
</feature>
<feature type="domain" description="Ubiquitin-like" evidence="2">
    <location>
        <begin position="20"/>
        <end position="96"/>
    </location>
</feature>
<evidence type="ECO:0000313" key="3">
    <source>
        <dbReference type="EMBL" id="KAJ3690530.1"/>
    </source>
</evidence>
<proteinExistence type="predicted"/>
<dbReference type="PROSITE" id="PS50053">
    <property type="entry name" value="UBIQUITIN_2"/>
    <property type="match status" value="3"/>
</dbReference>
<organism evidence="3 4">
    <name type="scientific">Rhynchospora tenuis</name>
    <dbReference type="NCBI Taxonomy" id="198213"/>
    <lineage>
        <taxon>Eukaryota</taxon>
        <taxon>Viridiplantae</taxon>
        <taxon>Streptophyta</taxon>
        <taxon>Embryophyta</taxon>
        <taxon>Tracheophyta</taxon>
        <taxon>Spermatophyta</taxon>
        <taxon>Magnoliopsida</taxon>
        <taxon>Liliopsida</taxon>
        <taxon>Poales</taxon>
        <taxon>Cyperaceae</taxon>
        <taxon>Cyperoideae</taxon>
        <taxon>Rhynchosporeae</taxon>
        <taxon>Rhynchospora</taxon>
    </lineage>
</organism>
<dbReference type="Proteomes" id="UP001210211">
    <property type="component" value="Unassembled WGS sequence"/>
</dbReference>
<dbReference type="Gene3D" id="3.10.20.90">
    <property type="entry name" value="Phosphatidylinositol 3-kinase Catalytic Subunit, Chain A, domain 1"/>
    <property type="match status" value="3"/>
</dbReference>
<dbReference type="InterPro" id="IPR029071">
    <property type="entry name" value="Ubiquitin-like_domsf"/>
</dbReference>
<keyword evidence="1" id="KW-1017">Isopeptide bond</keyword>
<dbReference type="AlphaFoldDB" id="A0AAD5ZBV8"/>
<sequence>MRNGTTKVVKIDCENPVEDVKVHLKSKMQIFVIGSHVEKIPLTVEGTQTVGSLKAMIQNAKNISADDIFLCLNYKKLDDSRTLADYGIHEYSTIVIHSMVDLKIHINTWEGKTFFLDTDSSETVANLKKRIADQEGIPQNKQKLMFREYVLTDSRTLADCNIKNKSTLDLYLCCGKCMMQHGDFHDHMGWQDLVKNFKGDMLISIHDLVGKTGTSTLQVERSDTIDHVKAKIQDITGIPSGEMVLIVGDILLNGHRTLADYGIEKEDILYVLVSVSGC</sequence>